<dbReference type="InterPro" id="IPR044149">
    <property type="entry name" value="Nitrilases_CHs"/>
</dbReference>
<reference evidence="1 2" key="1">
    <citation type="journal article" date="2012" name="Appl. Environ. Microbiol.">
        <title>Genome Sequence of Thermotolerant Bacillus methanolicus: Features and Regulation Related to Methylotrophy and Production of L-Lysine and L-Glutamate from Methanol.</title>
        <authorList>
            <person name="Heggeset T.M."/>
            <person name="Krog A."/>
            <person name="Balzer S."/>
            <person name="Wentzel A."/>
            <person name="Ellingsen T.E."/>
            <person name="Brautaset T."/>
        </authorList>
    </citation>
    <scope>NUCLEOTIDE SEQUENCE [LARGE SCALE GENOMIC DNA]</scope>
    <source>
        <strain evidence="1 2">PB1</strain>
    </source>
</reference>
<keyword evidence="2" id="KW-1185">Reference proteome</keyword>
<evidence type="ECO:0000313" key="1">
    <source>
        <dbReference type="EMBL" id="EIJ77995.1"/>
    </source>
</evidence>
<dbReference type="RefSeq" id="WP_004436123.1">
    <property type="nucleotide sequence ID" value="NZ_AFEU01000003.1"/>
</dbReference>
<dbReference type="PANTHER" id="PTHR46044">
    <property type="entry name" value="NITRILASE"/>
    <property type="match status" value="1"/>
</dbReference>
<dbReference type="eggNOG" id="COG0388">
    <property type="taxonomic scope" value="Bacteria"/>
</dbReference>
<dbReference type="PANTHER" id="PTHR46044:SF1">
    <property type="entry name" value="CN HYDROLASE DOMAIN-CONTAINING PROTEIN"/>
    <property type="match status" value="1"/>
</dbReference>
<organism evidence="1 2">
    <name type="scientific">Bacillus methanolicus PB1</name>
    <dbReference type="NCBI Taxonomy" id="997296"/>
    <lineage>
        <taxon>Bacteria</taxon>
        <taxon>Bacillati</taxon>
        <taxon>Bacillota</taxon>
        <taxon>Bacilli</taxon>
        <taxon>Bacillales</taxon>
        <taxon>Bacillaceae</taxon>
        <taxon>Bacillus</taxon>
    </lineage>
</organism>
<dbReference type="AlphaFoldDB" id="I3DUS4"/>
<evidence type="ECO:0000313" key="2">
    <source>
        <dbReference type="Proteomes" id="UP000010523"/>
    </source>
</evidence>
<dbReference type="EMBL" id="AFEU01000003">
    <property type="protein sequence ID" value="EIJ77995.1"/>
    <property type="molecule type" value="Genomic_DNA"/>
</dbReference>
<gene>
    <name evidence="1" type="ORF">PB1_10514</name>
</gene>
<protein>
    <submittedName>
        <fullName evidence="1">Nitrilase 4</fullName>
    </submittedName>
</protein>
<dbReference type="InterPro" id="IPR036526">
    <property type="entry name" value="C-N_Hydrolase_sf"/>
</dbReference>
<dbReference type="SUPFAM" id="SSF56317">
    <property type="entry name" value="Carbon-nitrogen hydrolase"/>
    <property type="match status" value="1"/>
</dbReference>
<proteinExistence type="predicted"/>
<name>I3DUS4_BACMT</name>
<sequence>MVTFRTGLFDSASFVISAAGLLREQDFEPEHKHFIDSPEMDFSWAVVGAAIVNPFGEYIAGPVYNEDTIVYADCHANELNAAKVVFDGLGHYSRPDAVKILLHDHEQKSLLRSSRGLSYQDLKNISESTEVPLEKLEKILEKVEERESKLVTSSS</sequence>
<accession>I3DUS4</accession>
<dbReference type="Gene3D" id="3.60.110.10">
    <property type="entry name" value="Carbon-nitrogen hydrolase"/>
    <property type="match status" value="1"/>
</dbReference>
<dbReference type="STRING" id="997296.PB1_10514"/>
<comment type="caution">
    <text evidence="1">The sequence shown here is derived from an EMBL/GenBank/DDBJ whole genome shotgun (WGS) entry which is preliminary data.</text>
</comment>
<dbReference type="Proteomes" id="UP000010523">
    <property type="component" value="Unassembled WGS sequence"/>
</dbReference>
<dbReference type="GO" id="GO:0003824">
    <property type="term" value="F:catalytic activity"/>
    <property type="evidence" value="ECO:0007669"/>
    <property type="project" value="InterPro"/>
</dbReference>
<dbReference type="OrthoDB" id="9811121at2"/>
<dbReference type="PATRIC" id="fig|997296.3.peg.2205"/>